<proteinExistence type="predicted"/>
<sequence>MTAGAPAGLEIVRVSNCTSIGTEARLGRCRAIESTPAVSEGTGKCRAGAIQGATLV</sequence>
<comment type="caution">
    <text evidence="1">The sequence shown here is derived from an EMBL/GenBank/DDBJ whole genome shotgun (WGS) entry which is preliminary data.</text>
</comment>
<dbReference type="EMBL" id="JAPMIV010000030">
    <property type="protein sequence ID" value="MDV6375605.1"/>
    <property type="molecule type" value="Genomic_DNA"/>
</dbReference>
<protein>
    <submittedName>
        <fullName evidence="1">Uncharacterized protein</fullName>
    </submittedName>
</protein>
<evidence type="ECO:0000313" key="1">
    <source>
        <dbReference type="EMBL" id="MDV6375605.1"/>
    </source>
</evidence>
<keyword evidence="2" id="KW-1185">Reference proteome</keyword>
<evidence type="ECO:0000313" key="2">
    <source>
        <dbReference type="Proteomes" id="UP001276150"/>
    </source>
</evidence>
<name>A0ABU4DUN7_9DEIO</name>
<organism evidence="1 2">
    <name type="scientific">Deinococcus arenicola</name>
    <dbReference type="NCBI Taxonomy" id="2994950"/>
    <lineage>
        <taxon>Bacteria</taxon>
        <taxon>Thermotogati</taxon>
        <taxon>Deinococcota</taxon>
        <taxon>Deinococci</taxon>
        <taxon>Deinococcales</taxon>
        <taxon>Deinococcaceae</taxon>
        <taxon>Deinococcus</taxon>
    </lineage>
</organism>
<dbReference type="RefSeq" id="WP_317640949.1">
    <property type="nucleotide sequence ID" value="NZ_JAPMIV010000030.1"/>
</dbReference>
<accession>A0ABU4DUN7</accession>
<reference evidence="1 2" key="1">
    <citation type="submission" date="2022-11" db="EMBL/GenBank/DDBJ databases">
        <title>Deinococcus ZS9-10, Low Temperature and Draught-tolerating, UV-resistant Bacteria from Continental Antarctica.</title>
        <authorList>
            <person name="Cheng L."/>
        </authorList>
    </citation>
    <scope>NUCLEOTIDE SEQUENCE [LARGE SCALE GENOMIC DNA]</scope>
    <source>
        <strain evidence="1 2">ZS9-10</strain>
    </source>
</reference>
<gene>
    <name evidence="1" type="ORF">ORD21_13475</name>
</gene>
<dbReference type="Proteomes" id="UP001276150">
    <property type="component" value="Unassembled WGS sequence"/>
</dbReference>